<dbReference type="GO" id="GO:0000160">
    <property type="term" value="P:phosphorelay signal transduction system"/>
    <property type="evidence" value="ECO:0007669"/>
    <property type="project" value="InterPro"/>
</dbReference>
<gene>
    <name evidence="3" type="ORF">CEE37_12345</name>
</gene>
<evidence type="ECO:0000313" key="4">
    <source>
        <dbReference type="Proteomes" id="UP000319619"/>
    </source>
</evidence>
<accession>A0A532UUC8</accession>
<evidence type="ECO:0000259" key="2">
    <source>
        <dbReference type="PROSITE" id="PS50110"/>
    </source>
</evidence>
<dbReference type="AlphaFoldDB" id="A0A532UUC8"/>
<evidence type="ECO:0000256" key="1">
    <source>
        <dbReference type="PROSITE-ProRule" id="PRU00169"/>
    </source>
</evidence>
<comment type="caution">
    <text evidence="3">The sequence shown here is derived from an EMBL/GenBank/DDBJ whole genome shotgun (WGS) entry which is preliminary data.</text>
</comment>
<dbReference type="PROSITE" id="PS50110">
    <property type="entry name" value="RESPONSE_REGULATORY"/>
    <property type="match status" value="1"/>
</dbReference>
<comment type="caution">
    <text evidence="1">Lacks conserved residue(s) required for the propagation of feature annotation.</text>
</comment>
<dbReference type="Proteomes" id="UP000319619">
    <property type="component" value="Unassembled WGS sequence"/>
</dbReference>
<dbReference type="Gene3D" id="3.40.50.2300">
    <property type="match status" value="1"/>
</dbReference>
<reference evidence="3 4" key="1">
    <citation type="submission" date="2017-06" db="EMBL/GenBank/DDBJ databases">
        <title>Novel microbial phyla capable of carbon fixation and sulfur reduction in deep-sea sediments.</title>
        <authorList>
            <person name="Huang J."/>
            <person name="Baker B."/>
            <person name="Wang Y."/>
        </authorList>
    </citation>
    <scope>NUCLEOTIDE SEQUENCE [LARGE SCALE GENOMIC DNA]</scope>
    <source>
        <strain evidence="3">B3_LCP</strain>
    </source>
</reference>
<dbReference type="SUPFAM" id="SSF52172">
    <property type="entry name" value="CheY-like"/>
    <property type="match status" value="1"/>
</dbReference>
<feature type="domain" description="Response regulatory" evidence="2">
    <location>
        <begin position="7"/>
        <end position="121"/>
    </location>
</feature>
<name>A0A532UUC8_UNCL8</name>
<sequence>MRHRKRTIILINMNNLTGTTIYDFLEGWDYTPLRIKNAEILTPILSAGNRQLILFQFQEFSESEYAMLALIRKMNPQIPILATSPFISIRDTIRIIKAGAVDYISQPFNPMDLKRAIQKYDG</sequence>
<evidence type="ECO:0000313" key="3">
    <source>
        <dbReference type="EMBL" id="TKJ38549.1"/>
    </source>
</evidence>
<dbReference type="InterPro" id="IPR001789">
    <property type="entry name" value="Sig_transdc_resp-reg_receiver"/>
</dbReference>
<protein>
    <recommendedName>
        <fullName evidence="2">Response regulatory domain-containing protein</fullName>
    </recommendedName>
</protein>
<dbReference type="InterPro" id="IPR011006">
    <property type="entry name" value="CheY-like_superfamily"/>
</dbReference>
<organism evidence="3 4">
    <name type="scientific">candidate division LCP-89 bacterium B3_LCP</name>
    <dbReference type="NCBI Taxonomy" id="2012998"/>
    <lineage>
        <taxon>Bacteria</taxon>
        <taxon>Pseudomonadati</taxon>
        <taxon>Bacteria division LCP-89</taxon>
    </lineage>
</organism>
<dbReference type="EMBL" id="NJBN01000009">
    <property type="protein sequence ID" value="TKJ38549.1"/>
    <property type="molecule type" value="Genomic_DNA"/>
</dbReference>
<proteinExistence type="predicted"/>